<sequence length="789" mass="84096">MSRSPDPQLRPPRPADDNPGSGSDSGSNSAEDEQEEVYEVEAVRASRYDESAGAMRYFIKWKGYGEDEKTWEPIEASPPSPPHLRADGTVTEPRSRLQNLQNCLELVKEFERNQADIKRRIAEKQAATSGAKRDKSPAKKAPRRDCASDDSEVSVELSLKKFDERREKAKKAKANEKRPNSRRAETDVADKWEKKAEKKARQSEPVASTSKGRAATRPSTKKRPTDDETPSATAKKAKKARKIADDSESSSEVEIATRRLPKAAATKAPAPAKPVSAMSNGSASPAAPPAPQPDNDAAGVLPAAASTPAPAAAPAPAKHPATTSTPSTVSRTSAEPAAAKPQPRKSTGLQGPYATLNAIKAIAFKKAPPPPPPPAPLPAPSAATGSPIEGSSSGTRVRFANGPGAPAPPRAAAQPQPAHSALRQTAAQPALRAPTPQPAAAPPAAAAEKVTPAALPATAAASPAAASPPDEADAGKSEAEIAEAAAKQAEADRTRRLVEMERRLRATSWCGKDPRFEQEALPVACAKAIPIDAPLVRRLKSKGVAVLFSNREDTMGGEGLALGYLLMSMGAVTPDKLEGVEAVFIHRNDSFAQLEALYAELVNLPSHAVEFFRFGGGEPVEDIFRAGYLVLPTLAALRHAASYERFCSSVRDVYARTCQMFAHPATVAYLRSLPNWFTIVARLGTTGVEIIDRDELPLSSAFAGTEKSTLMAPAASWPSSIPQVEATTELSEIISHVAHTRFKYPATWRRFVIVVDDIKQGQRDQARKRGIELATWESLTDLIKAAPFG</sequence>
<dbReference type="AlphaFoldDB" id="A0A5C5FZ82"/>
<reference evidence="5 6" key="1">
    <citation type="submission" date="2019-03" db="EMBL/GenBank/DDBJ databases">
        <title>Rhodosporidium diobovatum UCD-FST 08-225 genome sequencing, assembly, and annotation.</title>
        <authorList>
            <person name="Fakankun I.U."/>
            <person name="Fristensky B."/>
            <person name="Levin D.B."/>
        </authorList>
    </citation>
    <scope>NUCLEOTIDE SEQUENCE [LARGE SCALE GENOMIC DNA]</scope>
    <source>
        <strain evidence="5 6">UCD-FST 08-225</strain>
    </source>
</reference>
<feature type="compositionally biased region" description="Low complexity" evidence="3">
    <location>
        <begin position="17"/>
        <end position="29"/>
    </location>
</feature>
<comment type="caution">
    <text evidence="5">The sequence shown here is derived from an EMBL/GenBank/DDBJ whole genome shotgun (WGS) entry which is preliminary data.</text>
</comment>
<dbReference type="GO" id="GO:0005634">
    <property type="term" value="C:nucleus"/>
    <property type="evidence" value="ECO:0007669"/>
    <property type="project" value="UniProtKB-SubCell"/>
</dbReference>
<feature type="compositionally biased region" description="Basic and acidic residues" evidence="3">
    <location>
        <begin position="131"/>
        <end position="147"/>
    </location>
</feature>
<feature type="compositionally biased region" description="Low complexity" evidence="3">
    <location>
        <begin position="262"/>
        <end position="285"/>
    </location>
</feature>
<dbReference type="STRING" id="5288.A0A5C5FZ82"/>
<dbReference type="GO" id="GO:0006338">
    <property type="term" value="P:chromatin remodeling"/>
    <property type="evidence" value="ECO:0007669"/>
    <property type="project" value="UniProtKB-ARBA"/>
</dbReference>
<dbReference type="CDD" id="cd00024">
    <property type="entry name" value="CD_CSD"/>
    <property type="match status" value="1"/>
</dbReference>
<organism evidence="5 6">
    <name type="scientific">Rhodotorula diobovata</name>
    <dbReference type="NCBI Taxonomy" id="5288"/>
    <lineage>
        <taxon>Eukaryota</taxon>
        <taxon>Fungi</taxon>
        <taxon>Dikarya</taxon>
        <taxon>Basidiomycota</taxon>
        <taxon>Pucciniomycotina</taxon>
        <taxon>Microbotryomycetes</taxon>
        <taxon>Sporidiobolales</taxon>
        <taxon>Sporidiobolaceae</taxon>
        <taxon>Rhodotorula</taxon>
    </lineage>
</organism>
<dbReference type="PANTHER" id="PTHR22812">
    <property type="entry name" value="CHROMOBOX PROTEIN"/>
    <property type="match status" value="1"/>
</dbReference>
<dbReference type="SMART" id="SM00298">
    <property type="entry name" value="CHROMO"/>
    <property type="match status" value="1"/>
</dbReference>
<dbReference type="InterPro" id="IPR051219">
    <property type="entry name" value="Heterochromatin_chromo-domain"/>
</dbReference>
<evidence type="ECO:0000313" key="5">
    <source>
        <dbReference type="EMBL" id="TNY22170.1"/>
    </source>
</evidence>
<evidence type="ECO:0000256" key="2">
    <source>
        <dbReference type="ARBA" id="ARBA00023242"/>
    </source>
</evidence>
<dbReference type="Gene3D" id="2.40.50.40">
    <property type="match status" value="1"/>
</dbReference>
<feature type="region of interest" description="Disordered" evidence="3">
    <location>
        <begin position="1"/>
        <end position="46"/>
    </location>
</feature>
<feature type="region of interest" description="Disordered" evidence="3">
    <location>
        <begin position="71"/>
        <end position="93"/>
    </location>
</feature>
<evidence type="ECO:0000256" key="1">
    <source>
        <dbReference type="ARBA" id="ARBA00004123"/>
    </source>
</evidence>
<accession>A0A5C5FZ82</accession>
<feature type="compositionally biased region" description="Low complexity" evidence="3">
    <location>
        <begin position="410"/>
        <end position="434"/>
    </location>
</feature>
<dbReference type="InterPro" id="IPR023780">
    <property type="entry name" value="Chromo_domain"/>
</dbReference>
<dbReference type="OrthoDB" id="2630497at2759"/>
<protein>
    <submittedName>
        <fullName evidence="5">Proteophosphoglycan ppg4</fullName>
    </submittedName>
</protein>
<dbReference type="SUPFAM" id="SSF54160">
    <property type="entry name" value="Chromo domain-like"/>
    <property type="match status" value="1"/>
</dbReference>
<proteinExistence type="predicted"/>
<keyword evidence="2" id="KW-0539">Nucleus</keyword>
<evidence type="ECO:0000256" key="3">
    <source>
        <dbReference type="SAM" id="MobiDB-lite"/>
    </source>
</evidence>
<evidence type="ECO:0000313" key="6">
    <source>
        <dbReference type="Proteomes" id="UP000311382"/>
    </source>
</evidence>
<comment type="subcellular location">
    <subcellularLocation>
        <location evidence="1">Nucleus</location>
    </subcellularLocation>
</comment>
<feature type="region of interest" description="Disordered" evidence="3">
    <location>
        <begin position="121"/>
        <end position="492"/>
    </location>
</feature>
<dbReference type="InterPro" id="IPR016197">
    <property type="entry name" value="Chromo-like_dom_sf"/>
</dbReference>
<keyword evidence="6" id="KW-1185">Reference proteome</keyword>
<dbReference type="InterPro" id="IPR000953">
    <property type="entry name" value="Chromo/chromo_shadow_dom"/>
</dbReference>
<feature type="domain" description="Chromo" evidence="4">
    <location>
        <begin position="38"/>
        <end position="122"/>
    </location>
</feature>
<evidence type="ECO:0000259" key="4">
    <source>
        <dbReference type="PROSITE" id="PS50013"/>
    </source>
</evidence>
<gene>
    <name evidence="5" type="ORF">DMC30DRAFT_415401</name>
</gene>
<feature type="compositionally biased region" description="Pro residues" evidence="3">
    <location>
        <begin position="367"/>
        <end position="379"/>
    </location>
</feature>
<feature type="compositionally biased region" description="Acidic residues" evidence="3">
    <location>
        <begin position="30"/>
        <end position="39"/>
    </location>
</feature>
<feature type="compositionally biased region" description="Low complexity" evidence="3">
    <location>
        <begin position="293"/>
        <end position="333"/>
    </location>
</feature>
<dbReference type="EMBL" id="SOZI01000030">
    <property type="protein sequence ID" value="TNY22170.1"/>
    <property type="molecule type" value="Genomic_DNA"/>
</dbReference>
<name>A0A5C5FZ82_9BASI</name>
<feature type="compositionally biased region" description="Low complexity" evidence="3">
    <location>
        <begin position="442"/>
        <end position="469"/>
    </location>
</feature>
<dbReference type="Proteomes" id="UP000311382">
    <property type="component" value="Unassembled WGS sequence"/>
</dbReference>
<feature type="compositionally biased region" description="Basic and acidic residues" evidence="3">
    <location>
        <begin position="158"/>
        <end position="202"/>
    </location>
</feature>
<dbReference type="Pfam" id="PF00385">
    <property type="entry name" value="Chromo"/>
    <property type="match status" value="1"/>
</dbReference>
<dbReference type="PROSITE" id="PS50013">
    <property type="entry name" value="CHROMO_2"/>
    <property type="match status" value="1"/>
</dbReference>